<gene>
    <name evidence="1" type="ORF">EDF62_2276</name>
</gene>
<protein>
    <submittedName>
        <fullName evidence="1">Uncharacterized protein</fullName>
    </submittedName>
</protein>
<evidence type="ECO:0000313" key="1">
    <source>
        <dbReference type="EMBL" id="TDP91657.1"/>
    </source>
</evidence>
<sequence>MLVASIALLGLLATPVGNQVFPERTIAECTAGNPAEIRSLGGRRAYSVPLANTDCGAFRISQDTACTSDPARTIQLSSGLNYDLVVRGPRVPFLVSPWLVSAQVSAEQPAPSSGTGRLSDLEAMRSRLDDTLAEIDPEGEAARAAERAESEAAIAELAAEFSAETLRAFDYEQPPYDERCDSWRTVMTSQGLQHMTRADAAEKLALPAGVTPHDPLLPCEDFQCANSGE</sequence>
<name>A0A4R6RYJ1_9MICO</name>
<dbReference type="AlphaFoldDB" id="A0A4R6RYJ1"/>
<accession>A0A4R6RYJ1</accession>
<comment type="caution">
    <text evidence="1">The sequence shown here is derived from an EMBL/GenBank/DDBJ whole genome shotgun (WGS) entry which is preliminary data.</text>
</comment>
<organism evidence="1 2">
    <name type="scientific">Leucobacter luti</name>
    <dbReference type="NCBI Taxonomy" id="340320"/>
    <lineage>
        <taxon>Bacteria</taxon>
        <taxon>Bacillati</taxon>
        <taxon>Actinomycetota</taxon>
        <taxon>Actinomycetes</taxon>
        <taxon>Micrococcales</taxon>
        <taxon>Microbacteriaceae</taxon>
        <taxon>Leucobacter</taxon>
    </lineage>
</organism>
<dbReference type="EMBL" id="SNYA01000005">
    <property type="protein sequence ID" value="TDP91657.1"/>
    <property type="molecule type" value="Genomic_DNA"/>
</dbReference>
<reference evidence="1 2" key="1">
    <citation type="submission" date="2019-03" db="EMBL/GenBank/DDBJ databases">
        <title>Genomic analyses of the natural microbiome of Caenorhabditis elegans.</title>
        <authorList>
            <person name="Samuel B."/>
        </authorList>
    </citation>
    <scope>NUCLEOTIDE SEQUENCE [LARGE SCALE GENOMIC DNA]</scope>
    <source>
        <strain evidence="1 2">JUb18</strain>
    </source>
</reference>
<evidence type="ECO:0000313" key="2">
    <source>
        <dbReference type="Proteomes" id="UP000295601"/>
    </source>
</evidence>
<dbReference type="Proteomes" id="UP000295601">
    <property type="component" value="Unassembled WGS sequence"/>
</dbReference>
<keyword evidence="2" id="KW-1185">Reference proteome</keyword>
<proteinExistence type="predicted"/>